<dbReference type="Gene3D" id="3.20.20.140">
    <property type="entry name" value="Metal-dependent hydrolases"/>
    <property type="match status" value="1"/>
</dbReference>
<sequence>MGRGPARFHPSVLRQEPCQCRAHGPLASWLHRRIENDLVVRMAAGGMAQATQPAAAFRSDSAFMGEPQKSTKPVLFVNLRLFDGLSAQLRDGVIVRVENNHITDILPASHTEEGASVVDCGGRVLMPGLIDAHWHSMLCGISQLAAMSADPAFIHLLAAREAQNTLMRGFTSVRDAGGPSFALKRAIDEGLVHGPRIYPSGAMVSQTSGHGDFRMSYEVPSRPGTLSHFEEAGVSAIADGCDEVLRRVREQLMLGASQIKMMAGGGVSSLYDPLHSAQFTEEELRAGVRAAEDWGTYVMVHVYTPGGIQRALKAGVKSIEHGQLADEETVRMMADNGVWWSLQPFFGDEDANPHPDPRSHAKQVQVSEGTERAYALAQRFNVKTAWGTDILFSPQLIERHSHMLSKLTRLYAPLDLLRIATGQNGELLGMSGLRNPYDSPVGQIAAGALADLLVVDGDPSKDLDFLNAPDSNLRLIMKDGKVFKNAL</sequence>
<proteinExistence type="predicted"/>
<dbReference type="Proteomes" id="UP000216429">
    <property type="component" value="Unassembled WGS sequence"/>
</dbReference>
<reference evidence="3" key="1">
    <citation type="submission" date="2017-05" db="EMBL/GenBank/DDBJ databases">
        <title>Complete and WGS of Bordetella genogroups.</title>
        <authorList>
            <person name="Spilker T."/>
            <person name="Lipuma J."/>
        </authorList>
    </citation>
    <scope>NUCLEOTIDE SEQUENCE [LARGE SCALE GENOMIC DNA]</scope>
    <source>
        <strain evidence="3">AU6712</strain>
    </source>
</reference>
<protein>
    <submittedName>
        <fullName evidence="2">Hydrolase</fullName>
    </submittedName>
</protein>
<dbReference type="PANTHER" id="PTHR43135">
    <property type="entry name" value="ALPHA-D-RIBOSE 1-METHYLPHOSPHONATE 5-TRIPHOSPHATE DIPHOSPHATASE"/>
    <property type="match status" value="1"/>
</dbReference>
<dbReference type="AlphaFoldDB" id="A0A261VDQ0"/>
<dbReference type="InterPro" id="IPR051781">
    <property type="entry name" value="Metallo-dep_Hydrolase"/>
</dbReference>
<dbReference type="InterPro" id="IPR006680">
    <property type="entry name" value="Amidohydro-rel"/>
</dbReference>
<name>A0A261VDQ0_9BORD</name>
<dbReference type="RefSeq" id="WP_094816599.1">
    <property type="nucleotide sequence ID" value="NZ_NEVU01000003.1"/>
</dbReference>
<evidence type="ECO:0000313" key="2">
    <source>
        <dbReference type="EMBL" id="OZI72266.1"/>
    </source>
</evidence>
<accession>A0A261VDQ0</accession>
<dbReference type="CDD" id="cd01299">
    <property type="entry name" value="Met_dep_hydrolase_A"/>
    <property type="match status" value="1"/>
</dbReference>
<dbReference type="Gene3D" id="2.30.40.10">
    <property type="entry name" value="Urease, subunit C, domain 1"/>
    <property type="match status" value="1"/>
</dbReference>
<dbReference type="InterPro" id="IPR032466">
    <property type="entry name" value="Metal_Hydrolase"/>
</dbReference>
<dbReference type="EMBL" id="NEVU01000003">
    <property type="protein sequence ID" value="OZI72266.1"/>
    <property type="molecule type" value="Genomic_DNA"/>
</dbReference>
<dbReference type="PANTHER" id="PTHR43135:SF3">
    <property type="entry name" value="ALPHA-D-RIBOSE 1-METHYLPHOSPHONATE 5-TRIPHOSPHATE DIPHOSPHATASE"/>
    <property type="match status" value="1"/>
</dbReference>
<dbReference type="OrthoDB" id="9782972at2"/>
<keyword evidence="3" id="KW-1185">Reference proteome</keyword>
<comment type="caution">
    <text evidence="2">The sequence shown here is derived from an EMBL/GenBank/DDBJ whole genome shotgun (WGS) entry which is preliminary data.</text>
</comment>
<organism evidence="2 3">
    <name type="scientific">Bordetella genomosp. 12</name>
    <dbReference type="NCBI Taxonomy" id="463035"/>
    <lineage>
        <taxon>Bacteria</taxon>
        <taxon>Pseudomonadati</taxon>
        <taxon>Pseudomonadota</taxon>
        <taxon>Betaproteobacteria</taxon>
        <taxon>Burkholderiales</taxon>
        <taxon>Alcaligenaceae</taxon>
        <taxon>Bordetella</taxon>
    </lineage>
</organism>
<feature type="domain" description="Amidohydrolase-related" evidence="1">
    <location>
        <begin position="124"/>
        <end position="482"/>
    </location>
</feature>
<gene>
    <name evidence="2" type="ORF">CAL22_13445</name>
</gene>
<dbReference type="Pfam" id="PF01979">
    <property type="entry name" value="Amidohydro_1"/>
    <property type="match status" value="1"/>
</dbReference>
<dbReference type="InterPro" id="IPR011059">
    <property type="entry name" value="Metal-dep_hydrolase_composite"/>
</dbReference>
<dbReference type="SUPFAM" id="SSF51338">
    <property type="entry name" value="Composite domain of metallo-dependent hydrolases"/>
    <property type="match status" value="2"/>
</dbReference>
<evidence type="ECO:0000313" key="3">
    <source>
        <dbReference type="Proteomes" id="UP000216429"/>
    </source>
</evidence>
<dbReference type="GO" id="GO:0016810">
    <property type="term" value="F:hydrolase activity, acting on carbon-nitrogen (but not peptide) bonds"/>
    <property type="evidence" value="ECO:0007669"/>
    <property type="project" value="InterPro"/>
</dbReference>
<evidence type="ECO:0000259" key="1">
    <source>
        <dbReference type="Pfam" id="PF01979"/>
    </source>
</evidence>
<dbReference type="SUPFAM" id="SSF51556">
    <property type="entry name" value="Metallo-dependent hydrolases"/>
    <property type="match status" value="1"/>
</dbReference>
<dbReference type="InterPro" id="IPR057744">
    <property type="entry name" value="OTAase-like"/>
</dbReference>
<keyword evidence="2" id="KW-0378">Hydrolase</keyword>